<evidence type="ECO:0000313" key="2">
    <source>
        <dbReference type="Proteomes" id="UP000005273"/>
    </source>
</evidence>
<keyword evidence="2" id="KW-1185">Reference proteome</keyword>
<dbReference type="Pfam" id="PF09674">
    <property type="entry name" value="DUF2400"/>
    <property type="match status" value="1"/>
</dbReference>
<comment type="caution">
    <text evidence="1">The sequence shown here is derived from an EMBL/GenBank/DDBJ whole genome shotgun (WGS) entry which is preliminary data.</text>
</comment>
<sequence>MGRSKSALLLKGEMSLSLVEFLEMLYAKYNDKEKAREDPVYFLHSFDDIRAREIIGIVAASLAFGRVSQIIKSIEKVVAIMEDNPRDFLLKVPVDYLMAKLKGFKHRWVKGSDIVSLLYACKILIARYDSLESLYEHCKAGDSDPAVGFAVALRNASPEDISVLIPDPWKNSPCKRLRLFLKWMVRKDNVDPGGWTVETPANLVVPLDVHMWKFGKELGWIKRASPDAKAAIELTQAFRLFRPDDPLRYDFALSHLGMEAKDYRKVISAVKKLSKTYDCEGKN</sequence>
<dbReference type="InterPro" id="IPR014127">
    <property type="entry name" value="CHP02757"/>
</dbReference>
<dbReference type="EMBL" id="ACJX03000001">
    <property type="protein sequence ID" value="KRT34937.1"/>
    <property type="molecule type" value="Genomic_DNA"/>
</dbReference>
<protein>
    <submittedName>
        <fullName evidence="1">TIGR02757 family protein</fullName>
    </submittedName>
</protein>
<proteinExistence type="predicted"/>
<dbReference type="Proteomes" id="UP000005273">
    <property type="component" value="Unassembled WGS sequence"/>
</dbReference>
<dbReference type="AlphaFoldDB" id="A0A0T5X9A2"/>
<evidence type="ECO:0000313" key="1">
    <source>
        <dbReference type="EMBL" id="KRT34937.1"/>
    </source>
</evidence>
<organism evidence="1 2">
    <name type="scientific">Acetomicrobium hydrogeniformans ATCC BAA-1850</name>
    <dbReference type="NCBI Taxonomy" id="592015"/>
    <lineage>
        <taxon>Bacteria</taxon>
        <taxon>Thermotogati</taxon>
        <taxon>Synergistota</taxon>
        <taxon>Synergistia</taxon>
        <taxon>Synergistales</taxon>
        <taxon>Acetomicrobiaceae</taxon>
        <taxon>Acetomicrobium</taxon>
    </lineage>
</organism>
<accession>A0A0T5X9A2</accession>
<dbReference type="STRING" id="592015.HMPREF1705_04190"/>
<gene>
    <name evidence="1" type="ORF">HMPREF1705_04190</name>
</gene>
<name>A0A0T5X9A2_9BACT</name>
<reference evidence="2" key="1">
    <citation type="submission" date="2012-09" db="EMBL/GenBank/DDBJ databases">
        <authorList>
            <person name="Weinstock G."/>
            <person name="Sodergren E."/>
            <person name="Clifton S."/>
            <person name="Fulton L."/>
            <person name="Fulton B."/>
            <person name="Courtney L."/>
            <person name="Fronick C."/>
            <person name="Harrison M."/>
            <person name="Strong C."/>
            <person name="Farmer C."/>
            <person name="Delehaunty K."/>
            <person name="Markovic C."/>
            <person name="Hall O."/>
            <person name="Minx P."/>
            <person name="Tomlinson C."/>
            <person name="Mitreva M."/>
            <person name="Nelson J."/>
            <person name="Hou S."/>
            <person name="Wollam A."/>
            <person name="Pepin K.H."/>
            <person name="Johnson M."/>
            <person name="Bhonagiri V."/>
            <person name="Nash W.E."/>
            <person name="Suruliraj S."/>
            <person name="Warren W."/>
            <person name="Chinwalla A."/>
            <person name="Mardis E.R."/>
            <person name="Wilson R.K."/>
        </authorList>
    </citation>
    <scope>NUCLEOTIDE SEQUENCE [LARGE SCALE GENOMIC DNA]</scope>
    <source>
        <strain evidence="2">OS1</strain>
    </source>
</reference>
<dbReference type="NCBIfam" id="TIGR02757">
    <property type="entry name" value="TIGR02757 family protein"/>
    <property type="match status" value="1"/>
</dbReference>
<dbReference type="eggNOG" id="COG0177">
    <property type="taxonomic scope" value="Bacteria"/>
</dbReference>